<keyword evidence="1" id="KW-0812">Transmembrane</keyword>
<organism evidence="2">
    <name type="scientific">Pithovirus LCPAC201</name>
    <dbReference type="NCBI Taxonomy" id="2506591"/>
    <lineage>
        <taxon>Viruses</taxon>
        <taxon>Pithoviruses</taxon>
    </lineage>
</organism>
<keyword evidence="1" id="KW-1133">Transmembrane helix</keyword>
<evidence type="ECO:0000313" key="2">
    <source>
        <dbReference type="EMBL" id="QBK90787.1"/>
    </source>
</evidence>
<name>A0A481Z4S5_9VIRU</name>
<keyword evidence="1" id="KW-0472">Membrane</keyword>
<protein>
    <submittedName>
        <fullName evidence="2">Membrane protein</fullName>
    </submittedName>
</protein>
<gene>
    <name evidence="2" type="ORF">LCPAC201_00880</name>
</gene>
<accession>A0A481Z4S5</accession>
<sequence length="120" mass="13166">MAGNSTETFEVVIIVILIIIIVILATMAADFARRRRDCYTYPSPWCFKDWTCPKEPEGKRNVWDKAIAAGLVGTKENAKCFAAASDGINPTFTGNCPNAWPRVVGPNANKITGNVFNNQT</sequence>
<reference evidence="2" key="1">
    <citation type="journal article" date="2019" name="MBio">
        <title>Virus Genomes from Deep Sea Sediments Expand the Ocean Megavirome and Support Independent Origins of Viral Gigantism.</title>
        <authorList>
            <person name="Backstrom D."/>
            <person name="Yutin N."/>
            <person name="Jorgensen S.L."/>
            <person name="Dharamshi J."/>
            <person name="Homa F."/>
            <person name="Zaremba-Niedwiedzka K."/>
            <person name="Spang A."/>
            <person name="Wolf Y.I."/>
            <person name="Koonin E.V."/>
            <person name="Ettema T.J."/>
        </authorList>
    </citation>
    <scope>NUCLEOTIDE SEQUENCE</scope>
</reference>
<proteinExistence type="predicted"/>
<evidence type="ECO:0000256" key="1">
    <source>
        <dbReference type="SAM" id="Phobius"/>
    </source>
</evidence>
<dbReference type="EMBL" id="MK500498">
    <property type="protein sequence ID" value="QBK90787.1"/>
    <property type="molecule type" value="Genomic_DNA"/>
</dbReference>
<feature type="transmembrane region" description="Helical" evidence="1">
    <location>
        <begin position="12"/>
        <end position="32"/>
    </location>
</feature>